<dbReference type="PANTHER" id="PTHR47916">
    <property type="entry name" value="FRUCTOSE-BISPHOSPHATE ALDOLASE CLASS 1"/>
    <property type="match status" value="1"/>
</dbReference>
<dbReference type="GO" id="GO:0004332">
    <property type="term" value="F:fructose-bisphosphate aldolase activity"/>
    <property type="evidence" value="ECO:0007669"/>
    <property type="project" value="UniProtKB-EC"/>
</dbReference>
<dbReference type="EMBL" id="CP113797">
    <property type="protein sequence ID" value="WAL58943.1"/>
    <property type="molecule type" value="Genomic_DNA"/>
</dbReference>
<dbReference type="InterPro" id="IPR050456">
    <property type="entry name" value="DeoC/FbaB_aldolase"/>
</dbReference>
<evidence type="ECO:0000256" key="2">
    <source>
        <dbReference type="ARBA" id="ARBA00023239"/>
    </source>
</evidence>
<dbReference type="Gene3D" id="3.20.20.70">
    <property type="entry name" value="Aldolase class I"/>
    <property type="match status" value="1"/>
</dbReference>
<evidence type="ECO:0000256" key="4">
    <source>
        <dbReference type="ARBA" id="ARBA00049653"/>
    </source>
</evidence>
<dbReference type="InterPro" id="IPR041720">
    <property type="entry name" value="FbaB-like"/>
</dbReference>
<dbReference type="EC" id="4.1.2.13" evidence="1"/>
<protein>
    <recommendedName>
        <fullName evidence="1">fructose-bisphosphate aldolase</fullName>
        <ecNumber evidence="1">4.1.2.13</ecNumber>
    </recommendedName>
</protein>
<dbReference type="InterPro" id="IPR013785">
    <property type="entry name" value="Aldolase_TIM"/>
</dbReference>
<dbReference type="KEGG" id="tsin:OXH18_17425"/>
<name>A0A9E8ZCM0_9CYAN</name>
<proteinExistence type="inferred from homology"/>
<dbReference type="SUPFAM" id="SSF51569">
    <property type="entry name" value="Aldolase"/>
    <property type="match status" value="1"/>
</dbReference>
<sequence>MTATLAAPQSIEAWLGHEAEDLLTYQAKVSRDLLHLPGPDFVDRVFVQSDRNPQVLRNLQLLYSTGRLANTGYLSILPVDQGIEHSAAASFAPNPIYFDSENIVKLAIEGGCNAVATTLGVLGSVSRKYAHKIPFIVKINHNELLTYPNQFDQVLFASVEQAWNLGAAAIGATIYFGSPESTRQIQEISQAFAHAHELGMATILWCYLRNSAFKQDKDYHLAADLTGQANHLGVTIEADIIKQKLPELNNGYGAVADATGHSYGKTDKRVYSELTTDHPIDLTRYQVLNCYAGRAGLINSGGASGKNDFAEAVRTAVINKRAGGTGLISGRKAFQRPFEEGVKLFHTIQDVYLSPDVTIA</sequence>
<comment type="similarity">
    <text evidence="4">Belongs to the DeoC/FbaB aldolase family. FbaB subfamily.</text>
</comment>
<dbReference type="Pfam" id="PF01791">
    <property type="entry name" value="DeoC"/>
    <property type="match status" value="1"/>
</dbReference>
<keyword evidence="2 5" id="KW-0456">Lyase</keyword>
<dbReference type="SMART" id="SM01133">
    <property type="entry name" value="DeoC"/>
    <property type="match status" value="1"/>
</dbReference>
<evidence type="ECO:0000256" key="3">
    <source>
        <dbReference type="ARBA" id="ARBA00023270"/>
    </source>
</evidence>
<evidence type="ECO:0000313" key="5">
    <source>
        <dbReference type="EMBL" id="WAL58943.1"/>
    </source>
</evidence>
<reference evidence="5" key="1">
    <citation type="submission" date="2022-12" db="EMBL/GenBank/DDBJ databases">
        <title>Polyphasic identification of a Novel Hot-Spring Cyanobacterium Ocullathermofonsia sinensis gen nov. sp. nov. and Genomic Insights on its Adaptations to the Thermal Habitat.</title>
        <authorList>
            <person name="Daroch M."/>
            <person name="Tang J."/>
            <person name="Jiang Y."/>
        </authorList>
    </citation>
    <scope>NUCLEOTIDE SEQUENCE</scope>
    <source>
        <strain evidence="5">PKUAC-SCTA174</strain>
    </source>
</reference>
<dbReference type="RefSeq" id="WP_268608407.1">
    <property type="nucleotide sequence ID" value="NZ_CP113797.1"/>
</dbReference>
<dbReference type="CDD" id="cd00958">
    <property type="entry name" value="DhnA"/>
    <property type="match status" value="1"/>
</dbReference>
<dbReference type="AlphaFoldDB" id="A0A9E8ZCM0"/>
<evidence type="ECO:0000256" key="1">
    <source>
        <dbReference type="ARBA" id="ARBA00013068"/>
    </source>
</evidence>
<dbReference type="PANTHER" id="PTHR47916:SF4">
    <property type="entry name" value="FRUCTOSE-BISPHOSPHATE ALDOLASE CLASS 1"/>
    <property type="match status" value="1"/>
</dbReference>
<dbReference type="InterPro" id="IPR002915">
    <property type="entry name" value="DeoC/FbaB/LacD_aldolase"/>
</dbReference>
<evidence type="ECO:0000313" key="6">
    <source>
        <dbReference type="Proteomes" id="UP001163152"/>
    </source>
</evidence>
<keyword evidence="3" id="KW-0704">Schiff base</keyword>
<organism evidence="5 6">
    <name type="scientific">Thermocoleostomius sinensis A174</name>
    <dbReference type="NCBI Taxonomy" id="2016057"/>
    <lineage>
        <taxon>Bacteria</taxon>
        <taxon>Bacillati</taxon>
        <taxon>Cyanobacteriota</taxon>
        <taxon>Cyanophyceae</taxon>
        <taxon>Oculatellales</taxon>
        <taxon>Oculatellaceae</taxon>
        <taxon>Thermocoleostomius</taxon>
    </lineage>
</organism>
<gene>
    <name evidence="5" type="ORF">OXH18_17425</name>
</gene>
<accession>A0A9E8ZCM0</accession>
<keyword evidence="6" id="KW-1185">Reference proteome</keyword>
<dbReference type="NCBIfam" id="NF006707">
    <property type="entry name" value="PRK09250.1-4"/>
    <property type="match status" value="1"/>
</dbReference>
<dbReference type="Proteomes" id="UP001163152">
    <property type="component" value="Chromosome"/>
</dbReference>